<dbReference type="GO" id="GO:0008312">
    <property type="term" value="F:7S RNA binding"/>
    <property type="evidence" value="ECO:0007669"/>
    <property type="project" value="InterPro"/>
</dbReference>
<dbReference type="SUPFAM" id="SSF47446">
    <property type="entry name" value="Signal peptide-binding domain"/>
    <property type="match status" value="1"/>
</dbReference>
<accession>A0A1H6JFC2</accession>
<gene>
    <name evidence="9" type="primary">ffh</name>
    <name evidence="11" type="ORF">SAMN02910265_01587</name>
</gene>
<feature type="binding site" evidence="9">
    <location>
        <begin position="247"/>
        <end position="250"/>
    </location>
    <ligand>
        <name>GTP</name>
        <dbReference type="ChEBI" id="CHEBI:37565"/>
    </ligand>
</feature>
<dbReference type="Gene3D" id="1.20.120.140">
    <property type="entry name" value="Signal recognition particle SRP54, nucleotide-binding domain"/>
    <property type="match status" value="1"/>
</dbReference>
<evidence type="ECO:0000256" key="4">
    <source>
        <dbReference type="ARBA" id="ARBA00022884"/>
    </source>
</evidence>
<evidence type="ECO:0000256" key="5">
    <source>
        <dbReference type="ARBA" id="ARBA00023134"/>
    </source>
</evidence>
<dbReference type="GO" id="GO:0006614">
    <property type="term" value="P:SRP-dependent cotranslational protein targeting to membrane"/>
    <property type="evidence" value="ECO:0007669"/>
    <property type="project" value="InterPro"/>
</dbReference>
<protein>
    <recommendedName>
        <fullName evidence="9">Signal recognition particle protein</fullName>
        <ecNumber evidence="9">3.6.5.4</ecNumber>
    </recommendedName>
    <alternativeName>
        <fullName evidence="9">Fifty-four homolog</fullName>
    </alternativeName>
</protein>
<feature type="binding site" evidence="9">
    <location>
        <begin position="189"/>
        <end position="193"/>
    </location>
    <ligand>
        <name>GTP</name>
        <dbReference type="ChEBI" id="CHEBI:37565"/>
    </ligand>
</feature>
<dbReference type="HAMAP" id="MF_00306">
    <property type="entry name" value="SRP54"/>
    <property type="match status" value="1"/>
</dbReference>
<keyword evidence="4 9" id="KW-0694">RNA-binding</keyword>
<evidence type="ECO:0000256" key="1">
    <source>
        <dbReference type="ARBA" id="ARBA00005450"/>
    </source>
</evidence>
<dbReference type="InterPro" id="IPR004125">
    <property type="entry name" value="Signal_recog_particle_SRP54_M"/>
</dbReference>
<feature type="binding site" evidence="9">
    <location>
        <begin position="108"/>
        <end position="115"/>
    </location>
    <ligand>
        <name>GTP</name>
        <dbReference type="ChEBI" id="CHEBI:37565"/>
    </ligand>
</feature>
<evidence type="ECO:0000256" key="7">
    <source>
        <dbReference type="ARBA" id="ARBA00023274"/>
    </source>
</evidence>
<dbReference type="FunFam" id="3.40.50.300:FF:000022">
    <property type="entry name" value="Signal recognition particle 54 kDa subunit"/>
    <property type="match status" value="1"/>
</dbReference>
<dbReference type="Pfam" id="PF02881">
    <property type="entry name" value="SRP54_N"/>
    <property type="match status" value="1"/>
</dbReference>
<proteinExistence type="inferred from homology"/>
<dbReference type="NCBIfam" id="TIGR00959">
    <property type="entry name" value="ffh"/>
    <property type="match status" value="1"/>
</dbReference>
<dbReference type="Gene3D" id="1.10.260.30">
    <property type="entry name" value="Signal recognition particle, SRP54 subunit, M-domain"/>
    <property type="match status" value="1"/>
</dbReference>
<name>A0A1H6JFC2_RUMFL</name>
<dbReference type="SMART" id="SM00962">
    <property type="entry name" value="SRP54"/>
    <property type="match status" value="1"/>
</dbReference>
<keyword evidence="2 9" id="KW-0547">Nucleotide-binding</keyword>
<evidence type="ECO:0000256" key="3">
    <source>
        <dbReference type="ARBA" id="ARBA00022801"/>
    </source>
</evidence>
<keyword evidence="6 9" id="KW-0733">Signal recognition particle</keyword>
<dbReference type="OrthoDB" id="9804720at2"/>
<evidence type="ECO:0000256" key="2">
    <source>
        <dbReference type="ARBA" id="ARBA00022741"/>
    </source>
</evidence>
<reference evidence="11 12" key="1">
    <citation type="submission" date="2016-10" db="EMBL/GenBank/DDBJ databases">
        <authorList>
            <person name="de Groot N.N."/>
        </authorList>
    </citation>
    <scope>NUCLEOTIDE SEQUENCE [LARGE SCALE GENOMIC DNA]</scope>
    <source>
        <strain evidence="11 12">YAD2003</strain>
    </source>
</reference>
<comment type="catalytic activity">
    <reaction evidence="8 9">
        <text>GTP + H2O = GDP + phosphate + H(+)</text>
        <dbReference type="Rhea" id="RHEA:19669"/>
        <dbReference type="ChEBI" id="CHEBI:15377"/>
        <dbReference type="ChEBI" id="CHEBI:15378"/>
        <dbReference type="ChEBI" id="CHEBI:37565"/>
        <dbReference type="ChEBI" id="CHEBI:43474"/>
        <dbReference type="ChEBI" id="CHEBI:58189"/>
        <dbReference type="EC" id="3.6.5.4"/>
    </reaction>
</comment>
<dbReference type="SMART" id="SM00963">
    <property type="entry name" value="SRP54_N"/>
    <property type="match status" value="1"/>
</dbReference>
<keyword evidence="5 9" id="KW-0342">GTP-binding</keyword>
<dbReference type="SMART" id="SM00382">
    <property type="entry name" value="AAA"/>
    <property type="match status" value="1"/>
</dbReference>
<dbReference type="InterPro" id="IPR004780">
    <property type="entry name" value="SRP"/>
</dbReference>
<dbReference type="InterPro" id="IPR022941">
    <property type="entry name" value="SRP54"/>
</dbReference>
<feature type="domain" description="SRP54-type proteins GTP-binding" evidence="10">
    <location>
        <begin position="268"/>
        <end position="281"/>
    </location>
</feature>
<dbReference type="AlphaFoldDB" id="A0A1H6JFC2"/>
<dbReference type="EC" id="3.6.5.4" evidence="9"/>
<dbReference type="PANTHER" id="PTHR11564">
    <property type="entry name" value="SIGNAL RECOGNITION PARTICLE 54K PROTEIN SRP54"/>
    <property type="match status" value="1"/>
</dbReference>
<dbReference type="Proteomes" id="UP000183190">
    <property type="component" value="Unassembled WGS sequence"/>
</dbReference>
<comment type="function">
    <text evidence="9">Involved in targeting and insertion of nascent membrane proteins into the cytoplasmic membrane. Binds to the hydrophobic signal sequence of the ribosome-nascent chain (RNC) as it emerges from the ribosomes. The SRP-RNC complex is then targeted to the cytoplasmic membrane where it interacts with the SRP receptor FtsY.</text>
</comment>
<dbReference type="InterPro" id="IPR003593">
    <property type="entry name" value="AAA+_ATPase"/>
</dbReference>
<dbReference type="GO" id="GO:0048500">
    <property type="term" value="C:signal recognition particle"/>
    <property type="evidence" value="ECO:0007669"/>
    <property type="project" value="UniProtKB-UniRule"/>
</dbReference>
<comment type="similarity">
    <text evidence="1 9">Belongs to the GTP-binding SRP family. SRP54 subfamily.</text>
</comment>
<keyword evidence="3 9" id="KW-0378">Hydrolase</keyword>
<dbReference type="InterPro" id="IPR013822">
    <property type="entry name" value="Signal_recog_particl_SRP54_hlx"/>
</dbReference>
<evidence type="ECO:0000256" key="9">
    <source>
        <dbReference type="HAMAP-Rule" id="MF_00306"/>
    </source>
</evidence>
<comment type="subunit">
    <text evidence="9">Part of the signal recognition particle protein translocation system, which is composed of SRP and FtsY.</text>
</comment>
<dbReference type="PROSITE" id="PS00300">
    <property type="entry name" value="SRP54"/>
    <property type="match status" value="1"/>
</dbReference>
<sequence>MAFEGLSEKLNTVFKKLKSRGKLSESDVKEAMREVRLALLEADVSYKVVKDFVKSVTERAVGEEVLSSLTPAQQVIKIVNEELVSLMGNSNSRINMASKPPTVIMMCGLQGSGKTTHAAKLAKLLKKEGHRPLLAACDIYRPAAINQLQVVGAKADVKVFEMGQTDPVVIAKKALAYAKDYGHDILIIDTAGRLHIDEALMEELVNIKSETQPDEIMLVVDAMTGQDAVNVAKAFDDAVGITGVLMSKLDSDTRGGAALSVLSVTGKPIKFVGMGEKLDDFEQFHPERMASRILGMGDVLTLIEKAENVMSQKDAEKLTKKFKENKFDMDDLLDQMKSIKRMGSMKSILGMLPGVGDKIKEADIDESQLGRIEAMITSMTKAERAKPSIINPSRKKRIAKGSGTKVEDVNRLLKQFDQMQSIMKQFTGKNGKMSLRKARKNLAGMNFDKYTGKGGGNLPF</sequence>
<evidence type="ECO:0000256" key="6">
    <source>
        <dbReference type="ARBA" id="ARBA00023135"/>
    </source>
</evidence>
<keyword evidence="7 9" id="KW-0687">Ribonucleoprotein</keyword>
<dbReference type="Pfam" id="PF02978">
    <property type="entry name" value="SRP_SPB"/>
    <property type="match status" value="1"/>
</dbReference>
<dbReference type="Pfam" id="PF00448">
    <property type="entry name" value="SRP54"/>
    <property type="match status" value="1"/>
</dbReference>
<dbReference type="RefSeq" id="WP_074716128.1">
    <property type="nucleotide sequence ID" value="NZ_FNWV01000004.1"/>
</dbReference>
<dbReference type="InterPro" id="IPR036891">
    <property type="entry name" value="Signal_recog_part_SRP54_M_sf"/>
</dbReference>
<dbReference type="EMBL" id="FNWV01000004">
    <property type="protein sequence ID" value="SEH57781.1"/>
    <property type="molecule type" value="Genomic_DNA"/>
</dbReference>
<dbReference type="SUPFAM" id="SSF52540">
    <property type="entry name" value="P-loop containing nucleoside triphosphate hydrolases"/>
    <property type="match status" value="1"/>
</dbReference>
<comment type="domain">
    <text evidence="9">Composed of three domains: the N-terminal N domain, which is responsible for interactions with the ribosome, the central G domain, which binds GTP, and the C-terminal M domain, which binds the RNA and the signal sequence of the RNC.</text>
</comment>
<dbReference type="InterPro" id="IPR042101">
    <property type="entry name" value="SRP54_N_sf"/>
</dbReference>
<dbReference type="InterPro" id="IPR000897">
    <property type="entry name" value="SRP54_GTPase_dom"/>
</dbReference>
<organism evidence="11 12">
    <name type="scientific">Ruminococcus flavefaciens</name>
    <dbReference type="NCBI Taxonomy" id="1265"/>
    <lineage>
        <taxon>Bacteria</taxon>
        <taxon>Bacillati</taxon>
        <taxon>Bacillota</taxon>
        <taxon>Clostridia</taxon>
        <taxon>Eubacteriales</taxon>
        <taxon>Oscillospiraceae</taxon>
        <taxon>Ruminococcus</taxon>
    </lineage>
</organism>
<dbReference type="PANTHER" id="PTHR11564:SF5">
    <property type="entry name" value="SIGNAL RECOGNITION PARTICLE SUBUNIT SRP54"/>
    <property type="match status" value="1"/>
</dbReference>
<dbReference type="Gene3D" id="3.40.50.300">
    <property type="entry name" value="P-loop containing nucleotide triphosphate hydrolases"/>
    <property type="match status" value="1"/>
</dbReference>
<dbReference type="InterPro" id="IPR027417">
    <property type="entry name" value="P-loop_NTPase"/>
</dbReference>
<dbReference type="GO" id="GO:0005525">
    <property type="term" value="F:GTP binding"/>
    <property type="evidence" value="ECO:0007669"/>
    <property type="project" value="UniProtKB-UniRule"/>
</dbReference>
<evidence type="ECO:0000259" key="10">
    <source>
        <dbReference type="PROSITE" id="PS00300"/>
    </source>
</evidence>
<evidence type="ECO:0000313" key="11">
    <source>
        <dbReference type="EMBL" id="SEH57781.1"/>
    </source>
</evidence>
<comment type="subcellular location">
    <subcellularLocation>
        <location evidence="9">Cytoplasm</location>
    </subcellularLocation>
    <text evidence="9">The SRP-RNC complex is targeted to the cytoplasmic membrane.</text>
</comment>
<dbReference type="GO" id="GO:0003924">
    <property type="term" value="F:GTPase activity"/>
    <property type="evidence" value="ECO:0007669"/>
    <property type="project" value="UniProtKB-UniRule"/>
</dbReference>
<evidence type="ECO:0000256" key="8">
    <source>
        <dbReference type="ARBA" id="ARBA00048027"/>
    </source>
</evidence>
<evidence type="ECO:0000313" key="12">
    <source>
        <dbReference type="Proteomes" id="UP000183190"/>
    </source>
</evidence>
<keyword evidence="9" id="KW-0963">Cytoplasm</keyword>
<dbReference type="CDD" id="cd18539">
    <property type="entry name" value="SRP_G"/>
    <property type="match status" value="1"/>
</dbReference>